<feature type="compositionally biased region" description="Polar residues" evidence="1">
    <location>
        <begin position="11"/>
        <end position="22"/>
    </location>
</feature>
<accession>A0ABR3D567</accession>
<keyword evidence="3" id="KW-1185">Reference proteome</keyword>
<reference evidence="2 3" key="1">
    <citation type="submission" date="2023-09" db="EMBL/GenBank/DDBJ databases">
        <title>Multi-omics analysis of a traditional fermented food reveals byproduct-associated fungal strains for waste-to-food upcycling.</title>
        <authorList>
            <consortium name="Lawrence Berkeley National Laboratory"/>
            <person name="Rekdal V.M."/>
            <person name="Villalobos-Escobedo J.M."/>
            <person name="Rodriguez-Valeron N."/>
            <person name="Garcia M.O."/>
            <person name="Vasquez D.P."/>
            <person name="Damayanti I."/>
            <person name="Sorensen P.M."/>
            <person name="Baidoo E.E."/>
            <person name="De Carvalho A.C."/>
            <person name="Riley R."/>
            <person name="Lipzen A."/>
            <person name="He G."/>
            <person name="Yan M."/>
            <person name="Haridas S."/>
            <person name="Daum C."/>
            <person name="Yoshinaga Y."/>
            <person name="Ng V."/>
            <person name="Grigoriev I.V."/>
            <person name="Munk R."/>
            <person name="Nuraida L."/>
            <person name="Wijaya C.H."/>
            <person name="Morales P.-C."/>
            <person name="Keasling J.D."/>
        </authorList>
    </citation>
    <scope>NUCLEOTIDE SEQUENCE [LARGE SCALE GENOMIC DNA]</scope>
    <source>
        <strain evidence="2 3">FGSC 2613</strain>
    </source>
</reference>
<comment type="caution">
    <text evidence="2">The sequence shown here is derived from an EMBL/GenBank/DDBJ whole genome shotgun (WGS) entry which is preliminary data.</text>
</comment>
<proteinExistence type="predicted"/>
<evidence type="ECO:0000313" key="2">
    <source>
        <dbReference type="EMBL" id="KAL0467845.1"/>
    </source>
</evidence>
<evidence type="ECO:0000313" key="3">
    <source>
        <dbReference type="Proteomes" id="UP001451303"/>
    </source>
</evidence>
<organism evidence="2 3">
    <name type="scientific">Neurospora intermedia</name>
    <dbReference type="NCBI Taxonomy" id="5142"/>
    <lineage>
        <taxon>Eukaryota</taxon>
        <taxon>Fungi</taxon>
        <taxon>Dikarya</taxon>
        <taxon>Ascomycota</taxon>
        <taxon>Pezizomycotina</taxon>
        <taxon>Sordariomycetes</taxon>
        <taxon>Sordariomycetidae</taxon>
        <taxon>Sordariales</taxon>
        <taxon>Sordariaceae</taxon>
        <taxon>Neurospora</taxon>
    </lineage>
</organism>
<feature type="region of interest" description="Disordered" evidence="1">
    <location>
        <begin position="1"/>
        <end position="22"/>
    </location>
</feature>
<protein>
    <submittedName>
        <fullName evidence="2">Uncharacterized protein</fullName>
    </submittedName>
</protein>
<gene>
    <name evidence="2" type="ORF">QR685DRAFT_531662</name>
</gene>
<sequence length="327" mass="37548">MASASGGQFRVVSSSASTNNEEWTELEYTQQMGRMDDTPVIRMPPRIKLHEEHYPSFTGHKVLMMRQFLKDNKANLSQLLRTLGTDEHQSIDMFIARAYNATISDQQRKIMSKHQGIPFTFCYIKDECGPTCKFRVQINGDAGLGVVTGCVTHDVVKTWSNEDPNSGYPSMLGDSRIVLNYGPHPAWRSRHSFDECVQYVQECVLDAMDEAAGLLDAFIACVPSRPPHTHYDEKFLALDVQYKILHCLLTHENPYKRAIKSKRELWKDLKGCFMEVFKRFDKDDLYRLKTEDDGVWCEMFDLVCHWAIEEHILPRLSEARQAIADAS</sequence>
<name>A0ABR3D567_NEUIN</name>
<evidence type="ECO:0000256" key="1">
    <source>
        <dbReference type="SAM" id="MobiDB-lite"/>
    </source>
</evidence>
<dbReference type="EMBL" id="JAVLET010000008">
    <property type="protein sequence ID" value="KAL0467845.1"/>
    <property type="molecule type" value="Genomic_DNA"/>
</dbReference>
<dbReference type="Proteomes" id="UP001451303">
    <property type="component" value="Unassembled WGS sequence"/>
</dbReference>